<dbReference type="AlphaFoldDB" id="A0A9P8LFT7"/>
<evidence type="ECO:0000313" key="3">
    <source>
        <dbReference type="EMBL" id="KAH0563426.1"/>
    </source>
</evidence>
<dbReference type="InterPro" id="IPR037460">
    <property type="entry name" value="SEST-like"/>
</dbReference>
<evidence type="ECO:0000259" key="2">
    <source>
        <dbReference type="Pfam" id="PF13472"/>
    </source>
</evidence>
<dbReference type="CDD" id="cd01823">
    <property type="entry name" value="SEST_like"/>
    <property type="match status" value="1"/>
</dbReference>
<gene>
    <name evidence="3" type="ORF">GP486_002001</name>
</gene>
<comment type="caution">
    <text evidence="3">The sequence shown here is derived from an EMBL/GenBank/DDBJ whole genome shotgun (WGS) entry which is preliminary data.</text>
</comment>
<dbReference type="Pfam" id="PF13472">
    <property type="entry name" value="Lipase_GDSL_2"/>
    <property type="match status" value="1"/>
</dbReference>
<evidence type="ECO:0000313" key="4">
    <source>
        <dbReference type="Proteomes" id="UP000750711"/>
    </source>
</evidence>
<accession>A0A9P8LFT7</accession>
<keyword evidence="1" id="KW-0732">Signal</keyword>
<dbReference type="SUPFAM" id="SSF52266">
    <property type="entry name" value="SGNH hydrolase"/>
    <property type="match status" value="1"/>
</dbReference>
<feature type="signal peptide" evidence="1">
    <location>
        <begin position="1"/>
        <end position="20"/>
    </location>
</feature>
<protein>
    <recommendedName>
        <fullName evidence="2">SGNH hydrolase-type esterase domain-containing protein</fullName>
    </recommendedName>
</protein>
<name>A0A9P8LFT7_9PEZI</name>
<reference evidence="3" key="1">
    <citation type="submission" date="2021-03" db="EMBL/GenBank/DDBJ databases">
        <title>Comparative genomics and phylogenomic investigation of the class Geoglossomycetes provide insights into ecological specialization and systematics.</title>
        <authorList>
            <person name="Melie T."/>
            <person name="Pirro S."/>
            <person name="Miller A.N."/>
            <person name="Quandt A."/>
        </authorList>
    </citation>
    <scope>NUCLEOTIDE SEQUENCE</scope>
    <source>
        <strain evidence="3">CAQ_001_2017</strain>
    </source>
</reference>
<dbReference type="PANTHER" id="PTHR37981">
    <property type="entry name" value="LIPASE 2"/>
    <property type="match status" value="1"/>
</dbReference>
<dbReference type="Gene3D" id="3.40.50.1110">
    <property type="entry name" value="SGNH hydrolase"/>
    <property type="match status" value="1"/>
</dbReference>
<feature type="chain" id="PRO_5040189825" description="SGNH hydrolase-type esterase domain-containing protein" evidence="1">
    <location>
        <begin position="21"/>
        <end position="359"/>
    </location>
</feature>
<sequence length="359" mass="38461">MLHTLQTIALILVSSNFVFAVPQIVPRAVTRFAAFGDSFAAGIGAGQPFTGSGPDSANNAGCGRFDGSFNVKLRDDAKVHAASFDFLACSGATAQDVQNSQLPHLDQSADFITVSMGGNNVGFGDIVNGCVYRFNGIFAPDCDQALNNASTRINNNPDFLDPVTNGLRAITAKAPNAKVYVMGYAKFWNATTTQCDNVSWNYWQTPGATKMTRALRQKMNDLLDAVNNKISTAVQGLNNPRVTFVNYDAYFQNHRFCEGGVNEPQGPNEDRPNMFFFQLNTPVGSVNSFVQPFSPASQYLDWIKAAKTASPNTPVNPIYAGLSTATSASGGLPLWIAKIFHPTSPGHVAISSAISGKIP</sequence>
<feature type="domain" description="SGNH hydrolase-type esterase" evidence="2">
    <location>
        <begin position="34"/>
        <end position="254"/>
    </location>
</feature>
<dbReference type="InterPro" id="IPR036514">
    <property type="entry name" value="SGNH_hydro_sf"/>
</dbReference>
<dbReference type="PANTHER" id="PTHR37981:SF1">
    <property type="entry name" value="SGNH HYDROLASE-TYPE ESTERASE DOMAIN-CONTAINING PROTEIN"/>
    <property type="match status" value="1"/>
</dbReference>
<dbReference type="GO" id="GO:0016788">
    <property type="term" value="F:hydrolase activity, acting on ester bonds"/>
    <property type="evidence" value="ECO:0007669"/>
    <property type="project" value="InterPro"/>
</dbReference>
<dbReference type="InterPro" id="IPR013830">
    <property type="entry name" value="SGNH_hydro"/>
</dbReference>
<dbReference type="Proteomes" id="UP000750711">
    <property type="component" value="Unassembled WGS sequence"/>
</dbReference>
<organism evidence="3 4">
    <name type="scientific">Trichoglossum hirsutum</name>
    <dbReference type="NCBI Taxonomy" id="265104"/>
    <lineage>
        <taxon>Eukaryota</taxon>
        <taxon>Fungi</taxon>
        <taxon>Dikarya</taxon>
        <taxon>Ascomycota</taxon>
        <taxon>Pezizomycotina</taxon>
        <taxon>Geoglossomycetes</taxon>
        <taxon>Geoglossales</taxon>
        <taxon>Geoglossaceae</taxon>
        <taxon>Trichoglossum</taxon>
    </lineage>
</organism>
<evidence type="ECO:0000256" key="1">
    <source>
        <dbReference type="SAM" id="SignalP"/>
    </source>
</evidence>
<dbReference type="EMBL" id="JAGHQM010000204">
    <property type="protein sequence ID" value="KAH0563426.1"/>
    <property type="molecule type" value="Genomic_DNA"/>
</dbReference>
<dbReference type="GO" id="GO:0006629">
    <property type="term" value="P:lipid metabolic process"/>
    <property type="evidence" value="ECO:0007669"/>
    <property type="project" value="TreeGrafter"/>
</dbReference>
<proteinExistence type="predicted"/>
<keyword evidence="4" id="KW-1185">Reference proteome</keyword>